<dbReference type="SUPFAM" id="SSF51197">
    <property type="entry name" value="Clavaminate synthase-like"/>
    <property type="match status" value="1"/>
</dbReference>
<reference evidence="13 14" key="1">
    <citation type="journal article" date="2020" name="Nat. Food">
        <title>A phased Vanilla planifolia genome enables genetic improvement of flavour and production.</title>
        <authorList>
            <person name="Hasing T."/>
            <person name="Tang H."/>
            <person name="Brym M."/>
            <person name="Khazi F."/>
            <person name="Huang T."/>
            <person name="Chambers A.H."/>
        </authorList>
    </citation>
    <scope>NUCLEOTIDE SEQUENCE [LARGE SCALE GENOMIC DNA]</scope>
    <source>
        <tissue evidence="13">Leaf</tissue>
    </source>
</reference>
<evidence type="ECO:0000256" key="2">
    <source>
        <dbReference type="ARBA" id="ARBA00004123"/>
    </source>
</evidence>
<evidence type="ECO:0000313" key="13">
    <source>
        <dbReference type="EMBL" id="KAG0501982.1"/>
    </source>
</evidence>
<dbReference type="InterPro" id="IPR044861">
    <property type="entry name" value="IPNS-like_FE2OG_OXY"/>
</dbReference>
<evidence type="ECO:0000256" key="4">
    <source>
        <dbReference type="ARBA" id="ARBA00008056"/>
    </source>
</evidence>
<evidence type="ECO:0000256" key="1">
    <source>
        <dbReference type="ARBA" id="ARBA00001961"/>
    </source>
</evidence>
<dbReference type="PROSITE" id="PS51471">
    <property type="entry name" value="FE2OG_OXY"/>
    <property type="match status" value="1"/>
</dbReference>
<comment type="function">
    <text evidence="10">Involved in the regulation of shoot development and salicylic acid (SA) homeostasis.</text>
</comment>
<protein>
    <recommendedName>
        <fullName evidence="12">Fe2OG dioxygenase domain-containing protein</fullName>
    </recommendedName>
</protein>
<dbReference type="AlphaFoldDB" id="A0A835VK86"/>
<dbReference type="InterPro" id="IPR050295">
    <property type="entry name" value="Plant_2OG-oxidoreductases"/>
</dbReference>
<gene>
    <name evidence="13" type="ORF">HPP92_002054</name>
</gene>
<dbReference type="Pfam" id="PF14226">
    <property type="entry name" value="DIOX_N"/>
    <property type="match status" value="1"/>
</dbReference>
<dbReference type="OrthoDB" id="288590at2759"/>
<organism evidence="13 14">
    <name type="scientific">Vanilla planifolia</name>
    <name type="common">Vanilla</name>
    <dbReference type="NCBI Taxonomy" id="51239"/>
    <lineage>
        <taxon>Eukaryota</taxon>
        <taxon>Viridiplantae</taxon>
        <taxon>Streptophyta</taxon>
        <taxon>Embryophyta</taxon>
        <taxon>Tracheophyta</taxon>
        <taxon>Spermatophyta</taxon>
        <taxon>Magnoliopsida</taxon>
        <taxon>Liliopsida</taxon>
        <taxon>Asparagales</taxon>
        <taxon>Orchidaceae</taxon>
        <taxon>Vanilloideae</taxon>
        <taxon>Vanilleae</taxon>
        <taxon>Vanilla</taxon>
    </lineage>
</organism>
<comment type="similarity">
    <text evidence="4 11">Belongs to the iron/ascorbate-dependent oxidoreductase family.</text>
</comment>
<keyword evidence="6 11" id="KW-0479">Metal-binding</keyword>
<evidence type="ECO:0000256" key="11">
    <source>
        <dbReference type="RuleBase" id="RU003682"/>
    </source>
</evidence>
<evidence type="ECO:0000256" key="7">
    <source>
        <dbReference type="ARBA" id="ARBA00023002"/>
    </source>
</evidence>
<name>A0A835VK86_VANPL</name>
<dbReference type="PANTHER" id="PTHR47991">
    <property type="entry name" value="OXOGLUTARATE/IRON-DEPENDENT DIOXYGENASE"/>
    <property type="match status" value="1"/>
</dbReference>
<evidence type="ECO:0000256" key="3">
    <source>
        <dbReference type="ARBA" id="ARBA00004496"/>
    </source>
</evidence>
<dbReference type="GO" id="GO:0005737">
    <property type="term" value="C:cytoplasm"/>
    <property type="evidence" value="ECO:0007669"/>
    <property type="project" value="UniProtKB-SubCell"/>
</dbReference>
<evidence type="ECO:0000313" key="14">
    <source>
        <dbReference type="Proteomes" id="UP000639772"/>
    </source>
</evidence>
<dbReference type="InterPro" id="IPR005123">
    <property type="entry name" value="Oxoglu/Fe-dep_dioxygenase_dom"/>
</dbReference>
<accession>A0A835VK86</accession>
<dbReference type="InterPro" id="IPR026992">
    <property type="entry name" value="DIOX_N"/>
</dbReference>
<dbReference type="InterPro" id="IPR027443">
    <property type="entry name" value="IPNS-like_sf"/>
</dbReference>
<feature type="domain" description="Fe2OG dioxygenase" evidence="12">
    <location>
        <begin position="206"/>
        <end position="309"/>
    </location>
</feature>
<dbReference type="Proteomes" id="UP000639772">
    <property type="component" value="Chromosome 1"/>
</dbReference>
<keyword evidence="5" id="KW-0963">Cytoplasm</keyword>
<dbReference type="EMBL" id="JADCNM010000001">
    <property type="protein sequence ID" value="KAG0501982.1"/>
    <property type="molecule type" value="Genomic_DNA"/>
</dbReference>
<dbReference type="GO" id="GO:0046872">
    <property type="term" value="F:metal ion binding"/>
    <property type="evidence" value="ECO:0007669"/>
    <property type="project" value="UniProtKB-KW"/>
</dbReference>
<keyword evidence="7 11" id="KW-0560">Oxidoreductase</keyword>
<comment type="cofactor">
    <cofactor evidence="1">
        <name>L-ascorbate</name>
        <dbReference type="ChEBI" id="CHEBI:38290"/>
    </cofactor>
</comment>
<comment type="subcellular location">
    <subcellularLocation>
        <location evidence="3">Cytoplasm</location>
    </subcellularLocation>
    <subcellularLocation>
        <location evidence="2">Nucleus</location>
    </subcellularLocation>
</comment>
<evidence type="ECO:0000256" key="5">
    <source>
        <dbReference type="ARBA" id="ARBA00022490"/>
    </source>
</evidence>
<dbReference type="FunFam" id="2.60.120.330:FF:000015">
    <property type="entry name" value="Protein DMR6-LIKE OXYGENASE 1"/>
    <property type="match status" value="1"/>
</dbReference>
<evidence type="ECO:0000259" key="12">
    <source>
        <dbReference type="PROSITE" id="PS51471"/>
    </source>
</evidence>
<dbReference type="Gene3D" id="2.60.120.330">
    <property type="entry name" value="B-lactam Antibiotic, Isopenicillin N Synthase, Chain"/>
    <property type="match status" value="1"/>
</dbReference>
<sequence>MATPSLLRPTMRASSAKEVAKSGATSLPSCYISRNPLSASAAAEADDKELKVELQIPTIDFSSLRRGNDGLRAQIVRDLACACEDWGFFSVVNHGVPAALRMAVMDASVGFFDLREEEKAEYEGRHVMDPIRCGTSFNSTVEDVRYWRDFFKVFVHPKFHSPSKPLAFREVCEDYARHTRQLAKELLKAIWEGLGLEEDYIEKAIGLHSCFQVVVGNLYPPCPEPELAWGLPAHSDHGLLTILMQNDTDGLQVMHHGQWVSVKPLPNSFLVNVGDHMEIISNGRYKSVLHRAKVNSKSTRMSVVTVIGPSLDAVVSPAQMLVDREKCPEAFRGIKYSDYLEYQQGNQLKGKSALDLLRL</sequence>
<proteinExistence type="inferred from homology"/>
<evidence type="ECO:0000256" key="10">
    <source>
        <dbReference type="ARBA" id="ARBA00059922"/>
    </source>
</evidence>
<evidence type="ECO:0000256" key="9">
    <source>
        <dbReference type="ARBA" id="ARBA00023242"/>
    </source>
</evidence>
<evidence type="ECO:0000256" key="8">
    <source>
        <dbReference type="ARBA" id="ARBA00023004"/>
    </source>
</evidence>
<evidence type="ECO:0000256" key="6">
    <source>
        <dbReference type="ARBA" id="ARBA00022723"/>
    </source>
</evidence>
<comment type="caution">
    <text evidence="13">The sequence shown here is derived from an EMBL/GenBank/DDBJ whole genome shotgun (WGS) entry which is preliminary data.</text>
</comment>
<dbReference type="GO" id="GO:0016491">
    <property type="term" value="F:oxidoreductase activity"/>
    <property type="evidence" value="ECO:0007669"/>
    <property type="project" value="UniProtKB-KW"/>
</dbReference>
<keyword evidence="8 11" id="KW-0408">Iron</keyword>
<dbReference type="GO" id="GO:0005634">
    <property type="term" value="C:nucleus"/>
    <property type="evidence" value="ECO:0007669"/>
    <property type="project" value="UniProtKB-SubCell"/>
</dbReference>
<keyword evidence="9" id="KW-0539">Nucleus</keyword>
<dbReference type="Pfam" id="PF03171">
    <property type="entry name" value="2OG-FeII_Oxy"/>
    <property type="match status" value="1"/>
</dbReference>